<feature type="compositionally biased region" description="Gly residues" evidence="1">
    <location>
        <begin position="101"/>
        <end position="118"/>
    </location>
</feature>
<dbReference type="SUPFAM" id="SSF52091">
    <property type="entry name" value="SpoIIaa-like"/>
    <property type="match status" value="1"/>
</dbReference>
<dbReference type="PROSITE" id="PS50801">
    <property type="entry name" value="STAS"/>
    <property type="match status" value="1"/>
</dbReference>
<dbReference type="CDD" id="cd07043">
    <property type="entry name" value="STAS_anti-anti-sigma_factors"/>
    <property type="match status" value="1"/>
</dbReference>
<comment type="caution">
    <text evidence="3">The sequence shown here is derived from an EMBL/GenBank/DDBJ whole genome shotgun (WGS) entry which is preliminary data.</text>
</comment>
<evidence type="ECO:0000256" key="1">
    <source>
        <dbReference type="SAM" id="MobiDB-lite"/>
    </source>
</evidence>
<gene>
    <name evidence="3" type="ORF">NX801_14655</name>
</gene>
<dbReference type="RefSeq" id="WP_258788139.1">
    <property type="nucleotide sequence ID" value="NZ_JANUGQ010000011.1"/>
</dbReference>
<organism evidence="3 4">
    <name type="scientific">Streptomyces pyxinae</name>
    <dbReference type="NCBI Taxonomy" id="2970734"/>
    <lineage>
        <taxon>Bacteria</taxon>
        <taxon>Bacillati</taxon>
        <taxon>Actinomycetota</taxon>
        <taxon>Actinomycetes</taxon>
        <taxon>Kitasatosporales</taxon>
        <taxon>Streptomycetaceae</taxon>
        <taxon>Streptomyces</taxon>
    </lineage>
</organism>
<dbReference type="Proteomes" id="UP001431313">
    <property type="component" value="Unassembled WGS sequence"/>
</dbReference>
<protein>
    <submittedName>
        <fullName evidence="3">STAS domain-containing protein</fullName>
    </submittedName>
</protein>
<name>A0ABT2CHJ7_9ACTN</name>
<evidence type="ECO:0000313" key="4">
    <source>
        <dbReference type="Proteomes" id="UP001431313"/>
    </source>
</evidence>
<proteinExistence type="predicted"/>
<dbReference type="InterPro" id="IPR036513">
    <property type="entry name" value="STAS_dom_sf"/>
</dbReference>
<reference evidence="3" key="1">
    <citation type="submission" date="2022-08" db="EMBL/GenBank/DDBJ databases">
        <authorList>
            <person name="Somphong A."/>
            <person name="Phongsopitanun W."/>
        </authorList>
    </citation>
    <scope>NUCLEOTIDE SEQUENCE</scope>
    <source>
        <strain evidence="3">LP05-1</strain>
    </source>
</reference>
<accession>A0ABT2CHJ7</accession>
<feature type="region of interest" description="Disordered" evidence="1">
    <location>
        <begin position="98"/>
        <end position="118"/>
    </location>
</feature>
<dbReference type="Gene3D" id="3.30.750.24">
    <property type="entry name" value="STAS domain"/>
    <property type="match status" value="1"/>
</dbReference>
<dbReference type="EMBL" id="JANUGQ010000011">
    <property type="protein sequence ID" value="MCS0636876.1"/>
    <property type="molecule type" value="Genomic_DNA"/>
</dbReference>
<dbReference type="Pfam" id="PF01740">
    <property type="entry name" value="STAS"/>
    <property type="match status" value="1"/>
</dbReference>
<evidence type="ECO:0000259" key="2">
    <source>
        <dbReference type="PROSITE" id="PS50801"/>
    </source>
</evidence>
<keyword evidence="4" id="KW-1185">Reference proteome</keyword>
<evidence type="ECO:0000313" key="3">
    <source>
        <dbReference type="EMBL" id="MCS0636876.1"/>
    </source>
</evidence>
<sequence>MTTPLTLTPGRRSDGTALLTAAGEIDMSNTDALAAALDSTSGPVVVDLTAVDYLDSAGLTVLFAHAHRIQLIATPLLDPVLTVSGLASLTTVHAGVPDGLGVPGVPGAPAGGGNTPPA</sequence>
<dbReference type="InterPro" id="IPR002645">
    <property type="entry name" value="STAS_dom"/>
</dbReference>
<feature type="domain" description="STAS" evidence="2">
    <location>
        <begin position="14"/>
        <end position="62"/>
    </location>
</feature>